<evidence type="ECO:0000256" key="1">
    <source>
        <dbReference type="SAM" id="MobiDB-lite"/>
    </source>
</evidence>
<dbReference type="Proteomes" id="UP000682843">
    <property type="component" value="Chromosome"/>
</dbReference>
<keyword evidence="3" id="KW-1185">Reference proteome</keyword>
<gene>
    <name evidence="2" type="ORF">RPMA_18375</name>
</gene>
<evidence type="ECO:0000313" key="3">
    <source>
        <dbReference type="Proteomes" id="UP000682843"/>
    </source>
</evidence>
<name>A0ABX8ADX3_9BRAD</name>
<evidence type="ECO:0000313" key="2">
    <source>
        <dbReference type="EMBL" id="QUS40585.1"/>
    </source>
</evidence>
<dbReference type="InterPro" id="IPR006427">
    <property type="entry name" value="Portal_HK97"/>
</dbReference>
<sequence length="422" mass="46721">MKLWQKAVAKLQRRSLDIKDPRGWNGGDSTPAGETVTPSSVLGLSAAWACVNLIAGTIATLPLMVYRTNKDGSRAVAKDHPLYRILHDSPNNDQTAVDYLEFMQSSLEFWGNSYSRIIRSGEKPVSLLPIRPDIVSVTRDDRGRLRYRWSEDGQYFDLGDEQVLHVRGFGGGPLGGLSTLTFARSSFALAQATDRAARETFSNGMRPSGQFVFKEWLTKDQRDLVEQRLAERYMGAMNAGRPYIAEGGLEYKSISINPEDAQMLETRGFSVDEVCRFFGVPPFMIGHTEKSTSWGSGLAEQVLGFQKFNLRRRCKRIEQAMEKRLLTPADRAAGIIIEMNMDGLLRGDSAARAAYYGAGLDKGWLNINQVCAMENLPPVDGGDVNRVQMQNVPLTESGKEDPDPKPSPAPANPKLRVVGSDK</sequence>
<dbReference type="InterPro" id="IPR006944">
    <property type="entry name" value="Phage/GTA_portal"/>
</dbReference>
<proteinExistence type="predicted"/>
<dbReference type="RefSeq" id="WP_211909168.1">
    <property type="nucleotide sequence ID" value="NZ_CP036498.1"/>
</dbReference>
<protein>
    <submittedName>
        <fullName evidence="2">Phage portal protein</fullName>
    </submittedName>
</protein>
<dbReference type="EMBL" id="CP036498">
    <property type="protein sequence ID" value="QUS40585.1"/>
    <property type="molecule type" value="Genomic_DNA"/>
</dbReference>
<accession>A0ABX8ADX3</accession>
<reference evidence="2 3" key="1">
    <citation type="submission" date="2019-02" db="EMBL/GenBank/DDBJ databases">
        <title>Emended description of the genus Rhodopseudomonas and description of Rhodopseudomonas albus sp. nov., a non-phototrophic, heavy-metal-tolerant bacterium isolated from garden soil.</title>
        <authorList>
            <person name="Bao Z."/>
            <person name="Cao W.W."/>
            <person name="Sato Y."/>
            <person name="Nishizawa T."/>
            <person name="Zhao J."/>
            <person name="Guo Y."/>
            <person name="Ohta H."/>
        </authorList>
    </citation>
    <scope>NUCLEOTIDE SEQUENCE [LARGE SCALE GENOMIC DNA]</scope>
    <source>
        <strain evidence="2 3">SK50-23</strain>
    </source>
</reference>
<feature type="region of interest" description="Disordered" evidence="1">
    <location>
        <begin position="378"/>
        <end position="422"/>
    </location>
</feature>
<dbReference type="NCBIfam" id="TIGR01537">
    <property type="entry name" value="portal_HK97"/>
    <property type="match status" value="1"/>
</dbReference>
<organism evidence="2 3">
    <name type="scientific">Tardiphaga alba</name>
    <dbReference type="NCBI Taxonomy" id="340268"/>
    <lineage>
        <taxon>Bacteria</taxon>
        <taxon>Pseudomonadati</taxon>
        <taxon>Pseudomonadota</taxon>
        <taxon>Alphaproteobacteria</taxon>
        <taxon>Hyphomicrobiales</taxon>
        <taxon>Nitrobacteraceae</taxon>
        <taxon>Tardiphaga</taxon>
    </lineage>
</organism>
<dbReference type="Pfam" id="PF04860">
    <property type="entry name" value="Phage_portal"/>
    <property type="match status" value="1"/>
</dbReference>